<dbReference type="AlphaFoldDB" id="R0GCB7"/>
<keyword evidence="5" id="KW-0295">Fungicide</keyword>
<proteinExistence type="inferred from homology"/>
<evidence type="ECO:0000256" key="1">
    <source>
        <dbReference type="ARBA" id="ARBA00004613"/>
    </source>
</evidence>
<dbReference type="InterPro" id="IPR010851">
    <property type="entry name" value="DEFL"/>
</dbReference>
<keyword evidence="11" id="KW-1185">Reference proteome</keyword>
<evidence type="ECO:0000256" key="2">
    <source>
        <dbReference type="ARBA" id="ARBA00006722"/>
    </source>
</evidence>
<organism evidence="10 11">
    <name type="scientific">Capsella rubella</name>
    <dbReference type="NCBI Taxonomy" id="81985"/>
    <lineage>
        <taxon>Eukaryota</taxon>
        <taxon>Viridiplantae</taxon>
        <taxon>Streptophyta</taxon>
        <taxon>Embryophyta</taxon>
        <taxon>Tracheophyta</taxon>
        <taxon>Spermatophyta</taxon>
        <taxon>Magnoliopsida</taxon>
        <taxon>eudicotyledons</taxon>
        <taxon>Gunneridae</taxon>
        <taxon>Pentapetalae</taxon>
        <taxon>rosids</taxon>
        <taxon>malvids</taxon>
        <taxon>Brassicales</taxon>
        <taxon>Brassicaceae</taxon>
        <taxon>Camelineae</taxon>
        <taxon>Capsella</taxon>
    </lineage>
</organism>
<evidence type="ECO:0008006" key="12">
    <source>
        <dbReference type="Google" id="ProtNLM"/>
    </source>
</evidence>
<keyword evidence="6 9" id="KW-0732">Signal</keyword>
<keyword evidence="4" id="KW-0929">Antimicrobial</keyword>
<keyword evidence="8" id="KW-1015">Disulfide bond</keyword>
<sequence>MSKATIIAIFMAILVIGLVTKETQGQELCHEYYSLSSFPCIEHDCLGQCAWKHPHGKGTCMPSSRQCLCTFRCNV</sequence>
<evidence type="ECO:0000256" key="8">
    <source>
        <dbReference type="ARBA" id="ARBA00023157"/>
    </source>
</evidence>
<comment type="subcellular location">
    <subcellularLocation>
        <location evidence="1">Secreted</location>
    </subcellularLocation>
</comment>
<comment type="similarity">
    <text evidence="2">Belongs to the DEFL family.</text>
</comment>
<name>R0GCB7_9BRAS</name>
<dbReference type="EMBL" id="KB870806">
    <property type="protein sequence ID" value="EOA33241.1"/>
    <property type="molecule type" value="Genomic_DNA"/>
</dbReference>
<reference evidence="11" key="1">
    <citation type="journal article" date="2013" name="Nat. Genet.">
        <title>The Capsella rubella genome and the genomic consequences of rapid mating system evolution.</title>
        <authorList>
            <person name="Slotte T."/>
            <person name="Hazzouri K.M."/>
            <person name="Agren J.A."/>
            <person name="Koenig D."/>
            <person name="Maumus F."/>
            <person name="Guo Y.L."/>
            <person name="Steige K."/>
            <person name="Platts A.E."/>
            <person name="Escobar J.S."/>
            <person name="Newman L.K."/>
            <person name="Wang W."/>
            <person name="Mandakova T."/>
            <person name="Vello E."/>
            <person name="Smith L.M."/>
            <person name="Henz S.R."/>
            <person name="Steffen J."/>
            <person name="Takuno S."/>
            <person name="Brandvain Y."/>
            <person name="Coop G."/>
            <person name="Andolfatto P."/>
            <person name="Hu T.T."/>
            <person name="Blanchette M."/>
            <person name="Clark R.M."/>
            <person name="Quesneville H."/>
            <person name="Nordborg M."/>
            <person name="Gaut B.S."/>
            <person name="Lysak M.A."/>
            <person name="Jenkins J."/>
            <person name="Grimwood J."/>
            <person name="Chapman J."/>
            <person name="Prochnik S."/>
            <person name="Shu S."/>
            <person name="Rokhsar D."/>
            <person name="Schmutz J."/>
            <person name="Weigel D."/>
            <person name="Wright S.I."/>
        </authorList>
    </citation>
    <scope>NUCLEOTIDE SEQUENCE [LARGE SCALE GENOMIC DNA]</scope>
    <source>
        <strain evidence="11">cv. Monte Gargano</strain>
    </source>
</reference>
<feature type="chain" id="PRO_5004342452" description="Knottin scorpion toxin-like domain-containing protein" evidence="9">
    <location>
        <begin position="26"/>
        <end position="75"/>
    </location>
</feature>
<evidence type="ECO:0000256" key="7">
    <source>
        <dbReference type="ARBA" id="ARBA00022821"/>
    </source>
</evidence>
<evidence type="ECO:0000313" key="10">
    <source>
        <dbReference type="EMBL" id="EOA33241.1"/>
    </source>
</evidence>
<dbReference type="GO" id="GO:0031640">
    <property type="term" value="P:killing of cells of another organism"/>
    <property type="evidence" value="ECO:0007669"/>
    <property type="project" value="UniProtKB-KW"/>
</dbReference>
<protein>
    <recommendedName>
        <fullName evidence="12">Knottin scorpion toxin-like domain-containing protein</fullName>
    </recommendedName>
</protein>
<evidence type="ECO:0000256" key="4">
    <source>
        <dbReference type="ARBA" id="ARBA00022529"/>
    </source>
</evidence>
<evidence type="ECO:0000256" key="5">
    <source>
        <dbReference type="ARBA" id="ARBA00022577"/>
    </source>
</evidence>
<evidence type="ECO:0000256" key="3">
    <source>
        <dbReference type="ARBA" id="ARBA00022525"/>
    </source>
</evidence>
<keyword evidence="7" id="KW-0611">Plant defense</keyword>
<dbReference type="GO" id="GO:0005576">
    <property type="term" value="C:extracellular region"/>
    <property type="evidence" value="ECO:0007669"/>
    <property type="project" value="UniProtKB-SubCell"/>
</dbReference>
<evidence type="ECO:0000256" key="9">
    <source>
        <dbReference type="SAM" id="SignalP"/>
    </source>
</evidence>
<gene>
    <name evidence="10" type="ORF">CARUB_v10021679mg</name>
</gene>
<feature type="signal peptide" evidence="9">
    <location>
        <begin position="1"/>
        <end position="25"/>
    </location>
</feature>
<accession>R0GCB7</accession>
<dbReference type="Pfam" id="PF07333">
    <property type="entry name" value="SLR1-BP"/>
    <property type="match status" value="1"/>
</dbReference>
<dbReference type="Proteomes" id="UP000029121">
    <property type="component" value="Unassembled WGS sequence"/>
</dbReference>
<evidence type="ECO:0000256" key="6">
    <source>
        <dbReference type="ARBA" id="ARBA00022729"/>
    </source>
</evidence>
<dbReference type="PANTHER" id="PTHR33830:SF10">
    <property type="entry name" value="DEFENSIN-LIKE PROTEIN 122-RELATED"/>
    <property type="match status" value="1"/>
</dbReference>
<dbReference type="PANTHER" id="PTHR33830">
    <property type="entry name" value="DEFENSIN-LIKE PROTEIN 184-RELATED"/>
    <property type="match status" value="1"/>
</dbReference>
<dbReference type="GO" id="GO:0050832">
    <property type="term" value="P:defense response to fungus"/>
    <property type="evidence" value="ECO:0007669"/>
    <property type="project" value="UniProtKB-KW"/>
</dbReference>
<evidence type="ECO:0000313" key="11">
    <source>
        <dbReference type="Proteomes" id="UP000029121"/>
    </source>
</evidence>
<keyword evidence="3" id="KW-0964">Secreted</keyword>